<dbReference type="Proteomes" id="UP000765509">
    <property type="component" value="Unassembled WGS sequence"/>
</dbReference>
<comment type="caution">
    <text evidence="1">The sequence shown here is derived from an EMBL/GenBank/DDBJ whole genome shotgun (WGS) entry which is preliminary data.</text>
</comment>
<proteinExistence type="predicted"/>
<sequence>MILWITKVIYIATYRIRFLNETDIKAVFNNNICNLKLMKELDKPSDNLPKYEHSLKMAQILLYPSNSIEHFWENVMFEFISLVSYSVTAPKPYVAPTTNSTKLLRFKWGAVEYLSSCLSKLKQHATQLSIEGGGADNEILKKPYKNLGEQMDTVIHLMIAYNRECTQTKNKVYGMKGKLTSSKK</sequence>
<protein>
    <submittedName>
        <fullName evidence="1">Uncharacterized protein</fullName>
    </submittedName>
</protein>
<dbReference type="AlphaFoldDB" id="A0A9Q3PXF6"/>
<dbReference type="EMBL" id="AVOT02099958">
    <property type="protein sequence ID" value="MBW0577131.1"/>
    <property type="molecule type" value="Genomic_DNA"/>
</dbReference>
<name>A0A9Q3PXF6_9BASI</name>
<accession>A0A9Q3PXF6</accession>
<dbReference type="OrthoDB" id="3162621at2759"/>
<organism evidence="1 2">
    <name type="scientific">Austropuccinia psidii MF-1</name>
    <dbReference type="NCBI Taxonomy" id="1389203"/>
    <lineage>
        <taxon>Eukaryota</taxon>
        <taxon>Fungi</taxon>
        <taxon>Dikarya</taxon>
        <taxon>Basidiomycota</taxon>
        <taxon>Pucciniomycotina</taxon>
        <taxon>Pucciniomycetes</taxon>
        <taxon>Pucciniales</taxon>
        <taxon>Sphaerophragmiaceae</taxon>
        <taxon>Austropuccinia</taxon>
    </lineage>
</organism>
<evidence type="ECO:0000313" key="1">
    <source>
        <dbReference type="EMBL" id="MBW0577131.1"/>
    </source>
</evidence>
<gene>
    <name evidence="1" type="ORF">O181_116846</name>
</gene>
<evidence type="ECO:0000313" key="2">
    <source>
        <dbReference type="Proteomes" id="UP000765509"/>
    </source>
</evidence>
<keyword evidence="2" id="KW-1185">Reference proteome</keyword>
<reference evidence="1" key="1">
    <citation type="submission" date="2021-03" db="EMBL/GenBank/DDBJ databases">
        <title>Draft genome sequence of rust myrtle Austropuccinia psidii MF-1, a brazilian biotype.</title>
        <authorList>
            <person name="Quecine M.C."/>
            <person name="Pachon D.M.R."/>
            <person name="Bonatelli M.L."/>
            <person name="Correr F.H."/>
            <person name="Franceschini L.M."/>
            <person name="Leite T.F."/>
            <person name="Margarido G.R.A."/>
            <person name="Almeida C.A."/>
            <person name="Ferrarezi J.A."/>
            <person name="Labate C.A."/>
        </authorList>
    </citation>
    <scope>NUCLEOTIDE SEQUENCE</scope>
    <source>
        <strain evidence="1">MF-1</strain>
    </source>
</reference>